<reference evidence="2" key="1">
    <citation type="journal article" date="2019" name="Int. J. Syst. Evol. Microbiol.">
        <title>The Global Catalogue of Microorganisms (GCM) 10K type strain sequencing project: providing services to taxonomists for standard genome sequencing and annotation.</title>
        <authorList>
            <consortium name="The Broad Institute Genomics Platform"/>
            <consortium name="The Broad Institute Genome Sequencing Center for Infectious Disease"/>
            <person name="Wu L."/>
            <person name="Ma J."/>
        </authorList>
    </citation>
    <scope>NUCLEOTIDE SEQUENCE [LARGE SCALE GENOMIC DNA]</scope>
    <source>
        <strain evidence="2">NBRC 111980</strain>
    </source>
</reference>
<organism evidence="1 2">
    <name type="scientific">Dyella acidisoli</name>
    <dbReference type="NCBI Taxonomy" id="1867834"/>
    <lineage>
        <taxon>Bacteria</taxon>
        <taxon>Pseudomonadati</taxon>
        <taxon>Pseudomonadota</taxon>
        <taxon>Gammaproteobacteria</taxon>
        <taxon>Lysobacterales</taxon>
        <taxon>Rhodanobacteraceae</taxon>
        <taxon>Dyella</taxon>
    </lineage>
</organism>
<sequence>MHAVYPLRHEHEAIKHDIATGKQALASLTTDMPAKQADGIKSTKDKATHRPFMRKPNRALPAYPAVADE</sequence>
<accession>A0ABQ5XNW5</accession>
<gene>
    <name evidence="1" type="ORF">GCM10007901_23670</name>
</gene>
<name>A0ABQ5XNW5_9GAMM</name>
<evidence type="ECO:0000313" key="2">
    <source>
        <dbReference type="Proteomes" id="UP001156670"/>
    </source>
</evidence>
<evidence type="ECO:0000313" key="1">
    <source>
        <dbReference type="EMBL" id="GLQ93416.1"/>
    </source>
</evidence>
<keyword evidence="2" id="KW-1185">Reference proteome</keyword>
<dbReference type="Proteomes" id="UP001156670">
    <property type="component" value="Unassembled WGS sequence"/>
</dbReference>
<proteinExistence type="predicted"/>
<comment type="caution">
    <text evidence="1">The sequence shown here is derived from an EMBL/GenBank/DDBJ whole genome shotgun (WGS) entry which is preliminary data.</text>
</comment>
<dbReference type="EMBL" id="BSOB01000018">
    <property type="protein sequence ID" value="GLQ93416.1"/>
    <property type="molecule type" value="Genomic_DNA"/>
</dbReference>
<protein>
    <submittedName>
        <fullName evidence="1">Uncharacterized protein</fullName>
    </submittedName>
</protein>